<sequence length="41" mass="4559">MFPFIINAKKIKNNSPLFLSLDCLNKAAHSPSNATIHFALM</sequence>
<proteinExistence type="predicted"/>
<keyword evidence="2" id="KW-1185">Reference proteome</keyword>
<evidence type="ECO:0000313" key="1">
    <source>
        <dbReference type="EMBL" id="GAB55215.1"/>
    </source>
</evidence>
<reference evidence="1 2" key="1">
    <citation type="journal article" date="2012" name="J. Bacteriol.">
        <title>Genome sequence of proteorhodopsin-containing sea ice bacterium Glaciecola punicea ACAM 611T.</title>
        <authorList>
            <person name="Qin Q.-L."/>
            <person name="Xie B.-B."/>
            <person name="Shu Y.-L."/>
            <person name="Rong J.-C."/>
            <person name="Zhao D.-L."/>
            <person name="Zhang X.-Y."/>
            <person name="Chen X.-L."/>
            <person name="Zhou B.-C."/>
            <person name="Zhanga Y.-Z."/>
        </authorList>
    </citation>
    <scope>NUCLEOTIDE SEQUENCE [LARGE SCALE GENOMIC DNA]</scope>
    <source>
        <strain evidence="1 2">ACAM 611</strain>
    </source>
</reference>
<comment type="caution">
    <text evidence="1">The sequence shown here is derived from an EMBL/GenBank/DDBJ whole genome shotgun (WGS) entry which is preliminary data.</text>
</comment>
<name>H5TA88_9ALTE</name>
<accession>H5TA88</accession>
<dbReference type="EMBL" id="BAET01000008">
    <property type="protein sequence ID" value="GAB55215.1"/>
    <property type="molecule type" value="Genomic_DNA"/>
</dbReference>
<evidence type="ECO:0000313" key="2">
    <source>
        <dbReference type="Proteomes" id="UP000053586"/>
    </source>
</evidence>
<dbReference type="AlphaFoldDB" id="H5TA88"/>
<reference evidence="1 2" key="2">
    <citation type="journal article" date="2017" name="Antonie Van Leeuwenhoek">
        <title>Rhizobium rhizosphaerae sp. nov., a novel species isolated from rice rhizosphere.</title>
        <authorList>
            <person name="Zhao J.J."/>
            <person name="Zhang J."/>
            <person name="Zhang R.J."/>
            <person name="Zhang C.W."/>
            <person name="Yin H.Q."/>
            <person name="Zhang X.X."/>
        </authorList>
    </citation>
    <scope>NUCLEOTIDE SEQUENCE [LARGE SCALE GENOMIC DNA]</scope>
    <source>
        <strain evidence="1 2">ACAM 611</strain>
    </source>
</reference>
<organism evidence="1 2">
    <name type="scientific">Glaciecola punicea ACAM 611</name>
    <dbReference type="NCBI Taxonomy" id="1121923"/>
    <lineage>
        <taxon>Bacteria</taxon>
        <taxon>Pseudomonadati</taxon>
        <taxon>Pseudomonadota</taxon>
        <taxon>Gammaproteobacteria</taxon>
        <taxon>Alteromonadales</taxon>
        <taxon>Alteromonadaceae</taxon>
        <taxon>Glaciecola</taxon>
    </lineage>
</organism>
<protein>
    <submittedName>
        <fullName evidence="1">Uncharacterized protein</fullName>
    </submittedName>
</protein>
<gene>
    <name evidence="1" type="ORF">GPUN_1084</name>
</gene>
<dbReference type="Proteomes" id="UP000053586">
    <property type="component" value="Unassembled WGS sequence"/>
</dbReference>